<protein>
    <submittedName>
        <fullName evidence="5">Uncharacterized protein LOC110973674 isoform X1</fullName>
    </submittedName>
</protein>
<feature type="signal peptide" evidence="3">
    <location>
        <begin position="1"/>
        <end position="25"/>
    </location>
</feature>
<evidence type="ECO:0000256" key="2">
    <source>
        <dbReference type="SAM" id="Phobius"/>
    </source>
</evidence>
<dbReference type="RefSeq" id="XP_022080364.1">
    <property type="nucleotide sequence ID" value="XM_022224672.1"/>
</dbReference>
<evidence type="ECO:0000256" key="1">
    <source>
        <dbReference type="SAM" id="MobiDB-lite"/>
    </source>
</evidence>
<keyword evidence="2" id="KW-0812">Transmembrane</keyword>
<keyword evidence="4" id="KW-1185">Reference proteome</keyword>
<dbReference type="AlphaFoldDB" id="A0A8B7XHT8"/>
<name>A0A8B7XHT8_ACAPL</name>
<dbReference type="Proteomes" id="UP000694845">
    <property type="component" value="Unplaced"/>
</dbReference>
<keyword evidence="2" id="KW-0472">Membrane</keyword>
<dbReference type="GeneID" id="110973674"/>
<feature type="chain" id="PRO_5034527465" evidence="3">
    <location>
        <begin position="26"/>
        <end position="210"/>
    </location>
</feature>
<reference evidence="5" key="1">
    <citation type="submission" date="2025-08" db="UniProtKB">
        <authorList>
            <consortium name="RefSeq"/>
        </authorList>
    </citation>
    <scope>IDENTIFICATION</scope>
</reference>
<sequence>MGGINLSKLLLALVGCLCASLAVSASVIEQHGSRYSPPLARLLPRDADPKQKIEGTTNLPDATPGDTPPPYIVNSLTEAIALAVISGICGPSLFALIGCGIRQIRLTWDDPFAGGERPVDEAAERRKRKKQQQQEEQLADDDDVEIVNNNIRPAKAVVNNADPLLLDRVTTLDLDKIRAKPLPASKFSNTEKNLAGKVNKGYSKTAEDIL</sequence>
<dbReference type="KEGG" id="aplc:110973674"/>
<proteinExistence type="predicted"/>
<evidence type="ECO:0000313" key="4">
    <source>
        <dbReference type="Proteomes" id="UP000694845"/>
    </source>
</evidence>
<accession>A0A8B7XHT8</accession>
<organism evidence="4 5">
    <name type="scientific">Acanthaster planci</name>
    <name type="common">Crown-of-thorns starfish</name>
    <dbReference type="NCBI Taxonomy" id="133434"/>
    <lineage>
        <taxon>Eukaryota</taxon>
        <taxon>Metazoa</taxon>
        <taxon>Echinodermata</taxon>
        <taxon>Eleutherozoa</taxon>
        <taxon>Asterozoa</taxon>
        <taxon>Asteroidea</taxon>
        <taxon>Valvatacea</taxon>
        <taxon>Valvatida</taxon>
        <taxon>Acanthasteridae</taxon>
        <taxon>Acanthaster</taxon>
    </lineage>
</organism>
<feature type="compositionally biased region" description="Basic and acidic residues" evidence="1">
    <location>
        <begin position="43"/>
        <end position="53"/>
    </location>
</feature>
<dbReference type="OrthoDB" id="10430108at2759"/>
<dbReference type="OMA" id="EHANNNY"/>
<feature type="region of interest" description="Disordered" evidence="1">
    <location>
        <begin position="38"/>
        <end position="69"/>
    </location>
</feature>
<keyword evidence="2" id="KW-1133">Transmembrane helix</keyword>
<keyword evidence="3" id="KW-0732">Signal</keyword>
<evidence type="ECO:0000313" key="5">
    <source>
        <dbReference type="RefSeq" id="XP_022080364.1"/>
    </source>
</evidence>
<evidence type="ECO:0000256" key="3">
    <source>
        <dbReference type="SAM" id="SignalP"/>
    </source>
</evidence>
<gene>
    <name evidence="5" type="primary">LOC110973674</name>
</gene>
<feature type="transmembrane region" description="Helical" evidence="2">
    <location>
        <begin position="79"/>
        <end position="101"/>
    </location>
</feature>